<dbReference type="EMBL" id="PZKL01000037">
    <property type="protein sequence ID" value="PTH80081.1"/>
    <property type="molecule type" value="Genomic_DNA"/>
</dbReference>
<reference evidence="1 2" key="1">
    <citation type="submission" date="2018-03" db="EMBL/GenBank/DDBJ databases">
        <title>Aeromonas veronii whole genome sequencing and analysis.</title>
        <authorList>
            <person name="Xie H."/>
            <person name="Liu T."/>
            <person name="Wang K."/>
        </authorList>
    </citation>
    <scope>NUCLEOTIDE SEQUENCE [LARGE SCALE GENOMIC DNA]</scope>
    <source>
        <strain evidence="1 2">XH.VA.1</strain>
    </source>
</reference>
<dbReference type="Proteomes" id="UP000241986">
    <property type="component" value="Unassembled WGS sequence"/>
</dbReference>
<sequence>MIGFLAGEIAACLLGRRERLTKTKKLNTLRDANNLACTMALVDAFKLYSGGKVQEKNSQGLYFRDMNNKLRELFHGNYSIYNPCVVNDTRLKLTFLSCAFATGQIALSEIAAIMMAPKISSTLSEASQFESASKAISVMSFCAKATKNKWILLNYMNHHYPSVYSRAIRSGSFNLADRDDDIYEMITAIVIKSIHSSNNLEDALVAAYELGGPYPEILSIVGGIAGCIWECPRKLSDATYTLIERLHGHAISEMKVLGILNGYDDYAARQDKKFNKRLKRLLKII</sequence>
<comment type="caution">
    <text evidence="1">The sequence shown here is derived from an EMBL/GenBank/DDBJ whole genome shotgun (WGS) entry which is preliminary data.</text>
</comment>
<evidence type="ECO:0008006" key="3">
    <source>
        <dbReference type="Google" id="ProtNLM"/>
    </source>
</evidence>
<accession>A0A2T4MZT8</accession>
<name>A0A2T4MZT8_AERVE</name>
<gene>
    <name evidence="1" type="ORF">DAA48_16075</name>
</gene>
<evidence type="ECO:0000313" key="2">
    <source>
        <dbReference type="Proteomes" id="UP000241986"/>
    </source>
</evidence>
<protein>
    <recommendedName>
        <fullName evidence="3">ADP-ribosylglycohydrolase family protein</fullName>
    </recommendedName>
</protein>
<proteinExistence type="predicted"/>
<evidence type="ECO:0000313" key="1">
    <source>
        <dbReference type="EMBL" id="PTH80081.1"/>
    </source>
</evidence>
<dbReference type="AlphaFoldDB" id="A0A2T4MZT8"/>
<dbReference type="RefSeq" id="WP_107683964.1">
    <property type="nucleotide sequence ID" value="NZ_PZKL01000037.1"/>
</dbReference>
<organism evidence="1 2">
    <name type="scientific">Aeromonas veronii</name>
    <dbReference type="NCBI Taxonomy" id="654"/>
    <lineage>
        <taxon>Bacteria</taxon>
        <taxon>Pseudomonadati</taxon>
        <taxon>Pseudomonadota</taxon>
        <taxon>Gammaproteobacteria</taxon>
        <taxon>Aeromonadales</taxon>
        <taxon>Aeromonadaceae</taxon>
        <taxon>Aeromonas</taxon>
    </lineage>
</organism>